<reference evidence="15 16" key="1">
    <citation type="journal article" date="2016" name="Nat. Commun.">
        <title>Thousands of microbial genomes shed light on interconnected biogeochemical processes in an aquifer system.</title>
        <authorList>
            <person name="Anantharaman K."/>
            <person name="Brown C.T."/>
            <person name="Hug L.A."/>
            <person name="Sharon I."/>
            <person name="Castelle C.J."/>
            <person name="Probst A.J."/>
            <person name="Thomas B.C."/>
            <person name="Singh A."/>
            <person name="Wilkins M.J."/>
            <person name="Karaoz U."/>
            <person name="Brodie E.L."/>
            <person name="Williams K.H."/>
            <person name="Hubbard S.S."/>
            <person name="Banfield J.F."/>
        </authorList>
    </citation>
    <scope>NUCLEOTIDE SEQUENCE [LARGE SCALE GENOMIC DNA]</scope>
</reference>
<keyword evidence="8 10" id="KW-0460">Magnesium</keyword>
<dbReference type="AlphaFoldDB" id="A0A1F5CHG3"/>
<keyword evidence="4 10" id="KW-0808">Transferase</keyword>
<evidence type="ECO:0000256" key="2">
    <source>
        <dbReference type="ARBA" id="ARBA00003213"/>
    </source>
</evidence>
<comment type="subunit">
    <text evidence="10">Monomer.</text>
</comment>
<feature type="transmembrane region" description="Helical" evidence="14">
    <location>
        <begin position="290"/>
        <end position="308"/>
    </location>
</feature>
<dbReference type="GO" id="GO:0005524">
    <property type="term" value="F:ATP binding"/>
    <property type="evidence" value="ECO:0007669"/>
    <property type="project" value="UniProtKB-UniRule"/>
</dbReference>
<sequence>MAKVIVIVGPTASGKSALAVYLAKKLGAEIISADSRQVYRGMDIGTGKVTKTEQKQIKHWLIDIVSPKTNFSAAQFKKLADKKIEDILKLGKLPIIVGGTGFWIKAVIDNVEFPKVKPDWKLRKKLDRKSADALFTMLQNLDLDRAAEIDQFNKVRLIRAIEIAKTLGKVPKMKMGSKYNTLQLGVSWPKEILSQRIKIRLDKRFKQGMIKEVAQLHNQGISWQRLDNFGLEYRWIARYLRGKMPLKEMKEKLFQEIKNYAKRQMTWFNKDKRICWQVGENEVEKLIKKFLVLLFAFYFLPSNFLFFWS</sequence>
<feature type="site" description="Interaction with substrate tRNA" evidence="10">
    <location>
        <position position="123"/>
    </location>
</feature>
<evidence type="ECO:0000313" key="16">
    <source>
        <dbReference type="Proteomes" id="UP000178974"/>
    </source>
</evidence>
<comment type="catalytic activity">
    <reaction evidence="9 10 11">
        <text>adenosine(37) in tRNA + dimethylallyl diphosphate = N(6)-dimethylallyladenosine(37) in tRNA + diphosphate</text>
        <dbReference type="Rhea" id="RHEA:26482"/>
        <dbReference type="Rhea" id="RHEA-COMP:10162"/>
        <dbReference type="Rhea" id="RHEA-COMP:10375"/>
        <dbReference type="ChEBI" id="CHEBI:33019"/>
        <dbReference type="ChEBI" id="CHEBI:57623"/>
        <dbReference type="ChEBI" id="CHEBI:74411"/>
        <dbReference type="ChEBI" id="CHEBI:74415"/>
        <dbReference type="EC" id="2.5.1.75"/>
    </reaction>
</comment>
<protein>
    <recommendedName>
        <fullName evidence="10">tRNA dimethylallyltransferase</fullName>
        <ecNumber evidence="10">2.5.1.75</ecNumber>
    </recommendedName>
    <alternativeName>
        <fullName evidence="10">Dimethylallyl diphosphate:tRNA dimethylallyltransferase</fullName>
        <shortName evidence="10">DMAPP:tRNA dimethylallyltransferase</shortName>
        <shortName evidence="10">DMATase</shortName>
    </alternativeName>
    <alternativeName>
        <fullName evidence="10">Isopentenyl-diphosphate:tRNA isopentenyltransferase</fullName>
        <shortName evidence="10">IPP transferase</shortName>
        <shortName evidence="10">IPPT</shortName>
        <shortName evidence="10">IPTase</shortName>
    </alternativeName>
</protein>
<evidence type="ECO:0000256" key="5">
    <source>
        <dbReference type="ARBA" id="ARBA00022694"/>
    </source>
</evidence>
<keyword evidence="5 10" id="KW-0819">tRNA processing</keyword>
<accession>A0A1F5CHG3</accession>
<feature type="site" description="Interaction with substrate tRNA" evidence="10">
    <location>
        <position position="100"/>
    </location>
</feature>
<evidence type="ECO:0000256" key="11">
    <source>
        <dbReference type="RuleBase" id="RU003783"/>
    </source>
</evidence>
<dbReference type="InterPro" id="IPR018022">
    <property type="entry name" value="IPT"/>
</dbReference>
<dbReference type="HAMAP" id="MF_00185">
    <property type="entry name" value="IPP_trans"/>
    <property type="match status" value="1"/>
</dbReference>
<dbReference type="PANTHER" id="PTHR11088:SF60">
    <property type="entry name" value="TRNA DIMETHYLALLYLTRANSFERASE"/>
    <property type="match status" value="1"/>
</dbReference>
<dbReference type="PANTHER" id="PTHR11088">
    <property type="entry name" value="TRNA DIMETHYLALLYLTRANSFERASE"/>
    <property type="match status" value="1"/>
</dbReference>
<evidence type="ECO:0000256" key="4">
    <source>
        <dbReference type="ARBA" id="ARBA00022679"/>
    </source>
</evidence>
<evidence type="ECO:0000256" key="3">
    <source>
        <dbReference type="ARBA" id="ARBA00005842"/>
    </source>
</evidence>
<dbReference type="EC" id="2.5.1.75" evidence="10"/>
<dbReference type="Gene3D" id="1.10.20.140">
    <property type="match status" value="1"/>
</dbReference>
<comment type="cofactor">
    <cofactor evidence="1 10">
        <name>Mg(2+)</name>
        <dbReference type="ChEBI" id="CHEBI:18420"/>
    </cofactor>
</comment>
<gene>
    <name evidence="10" type="primary">miaA</name>
    <name evidence="15" type="ORF">A2567_01370</name>
</gene>
<evidence type="ECO:0000256" key="6">
    <source>
        <dbReference type="ARBA" id="ARBA00022741"/>
    </source>
</evidence>
<name>A0A1F5CHG3_9BACT</name>
<feature type="binding site" evidence="10">
    <location>
        <begin position="11"/>
        <end position="16"/>
    </location>
    <ligand>
        <name>substrate</name>
    </ligand>
</feature>
<evidence type="ECO:0000256" key="10">
    <source>
        <dbReference type="HAMAP-Rule" id="MF_00185"/>
    </source>
</evidence>
<dbReference type="EMBL" id="MEZA01000014">
    <property type="protein sequence ID" value="OGD42301.1"/>
    <property type="molecule type" value="Genomic_DNA"/>
</dbReference>
<comment type="caution">
    <text evidence="10">Lacks conserved residue(s) required for the propagation of feature annotation.</text>
</comment>
<dbReference type="NCBIfam" id="TIGR00174">
    <property type="entry name" value="miaA"/>
    <property type="match status" value="1"/>
</dbReference>
<keyword evidence="7 10" id="KW-0067">ATP-binding</keyword>
<evidence type="ECO:0000256" key="13">
    <source>
        <dbReference type="RuleBase" id="RU003785"/>
    </source>
</evidence>
<keyword evidence="14" id="KW-0472">Membrane</keyword>
<dbReference type="InterPro" id="IPR039657">
    <property type="entry name" value="Dimethylallyltransferase"/>
</dbReference>
<evidence type="ECO:0000256" key="9">
    <source>
        <dbReference type="ARBA" id="ARBA00049563"/>
    </source>
</evidence>
<keyword evidence="14" id="KW-0812">Transmembrane</keyword>
<dbReference type="GO" id="GO:0052381">
    <property type="term" value="F:tRNA dimethylallyltransferase activity"/>
    <property type="evidence" value="ECO:0007669"/>
    <property type="project" value="UniProtKB-UniRule"/>
</dbReference>
<feature type="binding site" evidence="10">
    <location>
        <begin position="9"/>
        <end position="16"/>
    </location>
    <ligand>
        <name>ATP</name>
        <dbReference type="ChEBI" id="CHEBI:30616"/>
    </ligand>
</feature>
<organism evidence="15 16">
    <name type="scientific">Candidatus Azambacteria bacterium RIFOXYD1_FULL_42_11</name>
    <dbReference type="NCBI Taxonomy" id="1797310"/>
    <lineage>
        <taxon>Bacteria</taxon>
        <taxon>Candidatus Azamiibacteriota</taxon>
    </lineage>
</organism>
<comment type="caution">
    <text evidence="15">The sequence shown here is derived from an EMBL/GenBank/DDBJ whole genome shotgun (WGS) entry which is preliminary data.</text>
</comment>
<evidence type="ECO:0000256" key="12">
    <source>
        <dbReference type="RuleBase" id="RU003784"/>
    </source>
</evidence>
<evidence type="ECO:0000256" key="7">
    <source>
        <dbReference type="ARBA" id="ARBA00022840"/>
    </source>
</evidence>
<comment type="function">
    <text evidence="2 10 12">Catalyzes the transfer of a dimethylallyl group onto the adenine at position 37 in tRNAs that read codons beginning with uridine, leading to the formation of N6-(dimethylallyl)adenosine (i(6)A).</text>
</comment>
<proteinExistence type="inferred from homology"/>
<keyword evidence="14" id="KW-1133">Transmembrane helix</keyword>
<evidence type="ECO:0000256" key="8">
    <source>
        <dbReference type="ARBA" id="ARBA00022842"/>
    </source>
</evidence>
<evidence type="ECO:0000256" key="14">
    <source>
        <dbReference type="SAM" id="Phobius"/>
    </source>
</evidence>
<dbReference type="InterPro" id="IPR027417">
    <property type="entry name" value="P-loop_NTPase"/>
</dbReference>
<dbReference type="Pfam" id="PF01715">
    <property type="entry name" value="IPPT"/>
    <property type="match status" value="1"/>
</dbReference>
<dbReference type="Proteomes" id="UP000178974">
    <property type="component" value="Unassembled WGS sequence"/>
</dbReference>
<evidence type="ECO:0000256" key="1">
    <source>
        <dbReference type="ARBA" id="ARBA00001946"/>
    </source>
</evidence>
<dbReference type="SUPFAM" id="SSF52540">
    <property type="entry name" value="P-loop containing nucleoside triphosphate hydrolases"/>
    <property type="match status" value="2"/>
</dbReference>
<comment type="similarity">
    <text evidence="3 10 13">Belongs to the IPP transferase family.</text>
</comment>
<keyword evidence="6 10" id="KW-0547">Nucleotide-binding</keyword>
<evidence type="ECO:0000313" key="15">
    <source>
        <dbReference type="EMBL" id="OGD42301.1"/>
    </source>
</evidence>
<dbReference type="Gene3D" id="3.40.50.300">
    <property type="entry name" value="P-loop containing nucleotide triphosphate hydrolases"/>
    <property type="match status" value="1"/>
</dbReference>
<dbReference type="GO" id="GO:0006400">
    <property type="term" value="P:tRNA modification"/>
    <property type="evidence" value="ECO:0007669"/>
    <property type="project" value="TreeGrafter"/>
</dbReference>
<feature type="region of interest" description="Interaction with substrate tRNA" evidence="10">
    <location>
        <begin position="34"/>
        <end position="37"/>
    </location>
</feature>